<dbReference type="EMBL" id="MU806357">
    <property type="protein sequence ID" value="KAJ3836006.1"/>
    <property type="molecule type" value="Genomic_DNA"/>
</dbReference>
<feature type="region of interest" description="Disordered" evidence="1">
    <location>
        <begin position="1"/>
        <end position="33"/>
    </location>
</feature>
<feature type="compositionally biased region" description="Low complexity" evidence="1">
    <location>
        <begin position="188"/>
        <end position="201"/>
    </location>
</feature>
<protein>
    <submittedName>
        <fullName evidence="2">Uncharacterized protein</fullName>
    </submittedName>
</protein>
<name>A0AA38P4E3_9AGAR</name>
<evidence type="ECO:0000256" key="1">
    <source>
        <dbReference type="SAM" id="MobiDB-lite"/>
    </source>
</evidence>
<gene>
    <name evidence="2" type="ORF">F5878DRAFT_626366</name>
</gene>
<proteinExistence type="predicted"/>
<feature type="compositionally biased region" description="Basic and acidic residues" evidence="1">
    <location>
        <begin position="109"/>
        <end position="122"/>
    </location>
</feature>
<organism evidence="2 3">
    <name type="scientific">Lentinula raphanica</name>
    <dbReference type="NCBI Taxonomy" id="153919"/>
    <lineage>
        <taxon>Eukaryota</taxon>
        <taxon>Fungi</taxon>
        <taxon>Dikarya</taxon>
        <taxon>Basidiomycota</taxon>
        <taxon>Agaricomycotina</taxon>
        <taxon>Agaricomycetes</taxon>
        <taxon>Agaricomycetidae</taxon>
        <taxon>Agaricales</taxon>
        <taxon>Marasmiineae</taxon>
        <taxon>Omphalotaceae</taxon>
        <taxon>Lentinula</taxon>
    </lineage>
</organism>
<dbReference type="Proteomes" id="UP001163846">
    <property type="component" value="Unassembled WGS sequence"/>
</dbReference>
<reference evidence="2" key="1">
    <citation type="submission" date="2022-08" db="EMBL/GenBank/DDBJ databases">
        <authorList>
            <consortium name="DOE Joint Genome Institute"/>
            <person name="Min B."/>
            <person name="Riley R."/>
            <person name="Sierra-Patev S."/>
            <person name="Naranjo-Ortiz M."/>
            <person name="Looney B."/>
            <person name="Konkel Z."/>
            <person name="Slot J.C."/>
            <person name="Sakamoto Y."/>
            <person name="Steenwyk J.L."/>
            <person name="Rokas A."/>
            <person name="Carro J."/>
            <person name="Camarero S."/>
            <person name="Ferreira P."/>
            <person name="Molpeceres G."/>
            <person name="Ruiz-Duenas F.J."/>
            <person name="Serrano A."/>
            <person name="Henrissat B."/>
            <person name="Drula E."/>
            <person name="Hughes K.W."/>
            <person name="Mata J.L."/>
            <person name="Ishikawa N.K."/>
            <person name="Vargas-Isla R."/>
            <person name="Ushijima S."/>
            <person name="Smith C.A."/>
            <person name="Ahrendt S."/>
            <person name="Andreopoulos W."/>
            <person name="He G."/>
            <person name="Labutti K."/>
            <person name="Lipzen A."/>
            <person name="Ng V."/>
            <person name="Sandor L."/>
            <person name="Barry K."/>
            <person name="Martinez A.T."/>
            <person name="Xiao Y."/>
            <person name="Gibbons J.G."/>
            <person name="Terashima K."/>
            <person name="Hibbett D.S."/>
            <person name="Grigoriev I.V."/>
        </authorList>
    </citation>
    <scope>NUCLEOTIDE SEQUENCE</scope>
    <source>
        <strain evidence="2">TFB9207</strain>
    </source>
</reference>
<feature type="compositionally biased region" description="Polar residues" evidence="1">
    <location>
        <begin position="10"/>
        <end position="21"/>
    </location>
</feature>
<feature type="region of interest" description="Disordered" evidence="1">
    <location>
        <begin position="109"/>
        <end position="222"/>
    </location>
</feature>
<comment type="caution">
    <text evidence="2">The sequence shown here is derived from an EMBL/GenBank/DDBJ whole genome shotgun (WGS) entry which is preliminary data.</text>
</comment>
<feature type="compositionally biased region" description="Low complexity" evidence="1">
    <location>
        <begin position="143"/>
        <end position="154"/>
    </location>
</feature>
<dbReference type="AlphaFoldDB" id="A0AA38P4E3"/>
<sequence length="311" mass="34864">MGRPLWSTVHAASTETHNTKAPRTWDPNDPFDPDSDAFFADAEVEIPVAEAPATTTELDVQSYLSRTVTNSVEHSDSREGVSPQHRIELLTIMLQQRRTEVLETIRRAREMTDNQEQAERTGIRSSQQTATPSITSAPPYVASGSSLSSGGPVSRRSRLLETGVHDDVDPTPESPMQFALPDHRRSRVTSSGSSSRQNASRGRIDHTVYDTDTNGNTRRAEDREVELAREQRRMRLRELVRMAQSEEAAYERRVSSSSRQRRESVFFRLAALRARYSVPVSSGPSRPPTEEETRGSTSVLRAQRVRGTDPY</sequence>
<accession>A0AA38P4E3</accession>
<evidence type="ECO:0000313" key="2">
    <source>
        <dbReference type="EMBL" id="KAJ3836006.1"/>
    </source>
</evidence>
<feature type="compositionally biased region" description="Polar residues" evidence="1">
    <location>
        <begin position="123"/>
        <end position="136"/>
    </location>
</feature>
<keyword evidence="3" id="KW-1185">Reference proteome</keyword>
<evidence type="ECO:0000313" key="3">
    <source>
        <dbReference type="Proteomes" id="UP001163846"/>
    </source>
</evidence>
<feature type="region of interest" description="Disordered" evidence="1">
    <location>
        <begin position="277"/>
        <end position="311"/>
    </location>
</feature>